<gene>
    <name evidence="2" type="ORF">JM658_16570</name>
</gene>
<feature type="signal peptide" evidence="1">
    <location>
        <begin position="1"/>
        <end position="21"/>
    </location>
</feature>
<dbReference type="EMBL" id="JAETXX010000020">
    <property type="protein sequence ID" value="MCF8716443.1"/>
    <property type="molecule type" value="Genomic_DNA"/>
</dbReference>
<dbReference type="Proteomes" id="UP000829517">
    <property type="component" value="Unassembled WGS sequence"/>
</dbReference>
<name>A0ABS9J7X4_9FLAO</name>
<evidence type="ECO:0000256" key="1">
    <source>
        <dbReference type="SAM" id="SignalP"/>
    </source>
</evidence>
<feature type="chain" id="PRO_5045051211" evidence="1">
    <location>
        <begin position="22"/>
        <end position="251"/>
    </location>
</feature>
<evidence type="ECO:0000313" key="3">
    <source>
        <dbReference type="Proteomes" id="UP000829517"/>
    </source>
</evidence>
<organism evidence="2 3">
    <name type="scientific">Joostella atrarenae</name>
    <dbReference type="NCBI Taxonomy" id="679257"/>
    <lineage>
        <taxon>Bacteria</taxon>
        <taxon>Pseudomonadati</taxon>
        <taxon>Bacteroidota</taxon>
        <taxon>Flavobacteriia</taxon>
        <taxon>Flavobacteriales</taxon>
        <taxon>Flavobacteriaceae</taxon>
        <taxon>Joostella</taxon>
    </lineage>
</organism>
<proteinExistence type="predicted"/>
<feature type="non-terminal residue" evidence="2">
    <location>
        <position position="251"/>
    </location>
</feature>
<accession>A0ABS9J7X4</accession>
<reference evidence="2 3" key="1">
    <citation type="submission" date="2021-01" db="EMBL/GenBank/DDBJ databases">
        <title>Genome sequencing of Joostella atrarenae M1-2 (= KCTC 23194).</title>
        <authorList>
            <person name="Zakaria M.R."/>
            <person name="Lam M.Q."/>
            <person name="Chong C.S."/>
        </authorList>
    </citation>
    <scope>NUCLEOTIDE SEQUENCE [LARGE SCALE GENOMIC DNA]</scope>
    <source>
        <strain evidence="2 3">M1-2</strain>
    </source>
</reference>
<sequence length="251" mass="27221">MVRKILLISSMLFAYAHIANAQVGIGTLLPDNSAQLDVVAEDRGILIPRIALTSFDDAQTIIGGNTNGLLVYNISENMDLSPGFYYWDASSWKRIISSTDIDDFGGGNVVYNPTEDSFNYIDDLGNLQSINFEEIIKVNETETLLVNNGNGSYTYINEKNVEVSFSVTQSNVGNPNNNETKGVPGDIYVDSSTGEIYTYNSSNNSWELLNVTETLTSLSTGSGATLNYTDEAGTVNNVDLSSVIESGETLT</sequence>
<keyword evidence="1" id="KW-0732">Signal</keyword>
<protein>
    <submittedName>
        <fullName evidence="2">Uncharacterized protein</fullName>
    </submittedName>
</protein>
<evidence type="ECO:0000313" key="2">
    <source>
        <dbReference type="EMBL" id="MCF8716443.1"/>
    </source>
</evidence>
<comment type="caution">
    <text evidence="2">The sequence shown here is derived from an EMBL/GenBank/DDBJ whole genome shotgun (WGS) entry which is preliminary data.</text>
</comment>
<keyword evidence="3" id="KW-1185">Reference proteome</keyword>